<evidence type="ECO:0000259" key="14">
    <source>
        <dbReference type="PROSITE" id="PS50109"/>
    </source>
</evidence>
<dbReference type="Gene3D" id="3.30.565.10">
    <property type="entry name" value="Histidine kinase-like ATPase, C-terminal domain"/>
    <property type="match status" value="1"/>
</dbReference>
<evidence type="ECO:0000256" key="3">
    <source>
        <dbReference type="ARBA" id="ARBA00004314"/>
    </source>
</evidence>
<dbReference type="InterPro" id="IPR035965">
    <property type="entry name" value="PAS-like_dom_sf"/>
</dbReference>
<feature type="domain" description="HAMP" evidence="16">
    <location>
        <begin position="178"/>
        <end position="230"/>
    </location>
</feature>
<dbReference type="InterPro" id="IPR004358">
    <property type="entry name" value="Sig_transdc_His_kin-like_C"/>
</dbReference>
<keyword evidence="13" id="KW-0812">Transmembrane</keyword>
<dbReference type="InterPro" id="IPR036097">
    <property type="entry name" value="HisK_dim/P_sf"/>
</dbReference>
<evidence type="ECO:0000313" key="17">
    <source>
        <dbReference type="EMBL" id="OPJ59099.1"/>
    </source>
</evidence>
<keyword evidence="11" id="KW-0902">Two-component regulatory system</keyword>
<keyword evidence="9" id="KW-0418">Kinase</keyword>
<evidence type="ECO:0000259" key="16">
    <source>
        <dbReference type="PROSITE" id="PS50885"/>
    </source>
</evidence>
<evidence type="ECO:0000259" key="15">
    <source>
        <dbReference type="PROSITE" id="PS50112"/>
    </source>
</evidence>
<keyword evidence="13" id="KW-1133">Transmembrane helix</keyword>
<dbReference type="InterPro" id="IPR013767">
    <property type="entry name" value="PAS_fold"/>
</dbReference>
<feature type="domain" description="Histidine kinase" evidence="14">
    <location>
        <begin position="354"/>
        <end position="568"/>
    </location>
</feature>
<dbReference type="STRING" id="1450648.CLORY_34280"/>
<dbReference type="SUPFAM" id="SSF55785">
    <property type="entry name" value="PYP-like sensor domain (PAS domain)"/>
    <property type="match status" value="1"/>
</dbReference>
<keyword evidence="10" id="KW-0067">ATP-binding</keyword>
<dbReference type="GO" id="GO:0016036">
    <property type="term" value="P:cellular response to phosphate starvation"/>
    <property type="evidence" value="ECO:0007669"/>
    <property type="project" value="TreeGrafter"/>
</dbReference>
<dbReference type="InterPro" id="IPR003594">
    <property type="entry name" value="HATPase_dom"/>
</dbReference>
<evidence type="ECO:0000256" key="5">
    <source>
        <dbReference type="ARBA" id="ARBA00022475"/>
    </source>
</evidence>
<dbReference type="GO" id="GO:0005524">
    <property type="term" value="F:ATP binding"/>
    <property type="evidence" value="ECO:0007669"/>
    <property type="project" value="UniProtKB-KW"/>
</dbReference>
<dbReference type="Gene3D" id="1.10.287.130">
    <property type="match status" value="1"/>
</dbReference>
<comment type="subcellular location">
    <subcellularLocation>
        <location evidence="2">Cell membrane</location>
    </subcellularLocation>
    <subcellularLocation>
        <location evidence="3">Membrane raft</location>
        <topology evidence="3">Multi-pass membrane protein</topology>
    </subcellularLocation>
</comment>
<protein>
    <recommendedName>
        <fullName evidence="4">histidine kinase</fullName>
        <ecNumber evidence="4">2.7.13.3</ecNumber>
    </recommendedName>
</protein>
<dbReference type="CDD" id="cd06225">
    <property type="entry name" value="HAMP"/>
    <property type="match status" value="1"/>
</dbReference>
<dbReference type="AlphaFoldDB" id="A0A1V4IGQ2"/>
<dbReference type="InterPro" id="IPR003661">
    <property type="entry name" value="HisK_dim/P_dom"/>
</dbReference>
<evidence type="ECO:0000256" key="7">
    <source>
        <dbReference type="ARBA" id="ARBA00022679"/>
    </source>
</evidence>
<dbReference type="InterPro" id="IPR050351">
    <property type="entry name" value="BphY/WalK/GraS-like"/>
</dbReference>
<dbReference type="SUPFAM" id="SSF47384">
    <property type="entry name" value="Homodimeric domain of signal transducing histidine kinase"/>
    <property type="match status" value="1"/>
</dbReference>
<feature type="transmembrane region" description="Helical" evidence="13">
    <location>
        <begin position="6"/>
        <end position="28"/>
    </location>
</feature>
<evidence type="ECO:0000256" key="1">
    <source>
        <dbReference type="ARBA" id="ARBA00000085"/>
    </source>
</evidence>
<dbReference type="EC" id="2.7.13.3" evidence="4"/>
<organism evidence="17 18">
    <name type="scientific">Clostridium oryzae</name>
    <dbReference type="NCBI Taxonomy" id="1450648"/>
    <lineage>
        <taxon>Bacteria</taxon>
        <taxon>Bacillati</taxon>
        <taxon>Bacillota</taxon>
        <taxon>Clostridia</taxon>
        <taxon>Eubacteriales</taxon>
        <taxon>Clostridiaceae</taxon>
        <taxon>Clostridium</taxon>
    </lineage>
</organism>
<keyword evidence="7 17" id="KW-0808">Transferase</keyword>
<proteinExistence type="predicted"/>
<dbReference type="Pfam" id="PF00512">
    <property type="entry name" value="HisKA"/>
    <property type="match status" value="1"/>
</dbReference>
<evidence type="ECO:0000256" key="2">
    <source>
        <dbReference type="ARBA" id="ARBA00004236"/>
    </source>
</evidence>
<dbReference type="InterPro" id="IPR036890">
    <property type="entry name" value="HATPase_C_sf"/>
</dbReference>
<comment type="catalytic activity">
    <reaction evidence="1">
        <text>ATP + protein L-histidine = ADP + protein N-phospho-L-histidine.</text>
        <dbReference type="EC" id="2.7.13.3"/>
    </reaction>
</comment>
<dbReference type="RefSeq" id="WP_079426735.1">
    <property type="nucleotide sequence ID" value="NZ_MZGV01000050.1"/>
</dbReference>
<dbReference type="SUPFAM" id="SSF55874">
    <property type="entry name" value="ATPase domain of HSP90 chaperone/DNA topoisomerase II/histidine kinase"/>
    <property type="match status" value="1"/>
</dbReference>
<dbReference type="NCBIfam" id="NF046044">
    <property type="entry name" value="PnpS"/>
    <property type="match status" value="1"/>
</dbReference>
<dbReference type="NCBIfam" id="TIGR00229">
    <property type="entry name" value="sensory_box"/>
    <property type="match status" value="1"/>
</dbReference>
<dbReference type="PROSITE" id="PS50885">
    <property type="entry name" value="HAMP"/>
    <property type="match status" value="1"/>
</dbReference>
<evidence type="ECO:0000256" key="11">
    <source>
        <dbReference type="ARBA" id="ARBA00023012"/>
    </source>
</evidence>
<evidence type="ECO:0000256" key="6">
    <source>
        <dbReference type="ARBA" id="ARBA00022553"/>
    </source>
</evidence>
<keyword evidence="18" id="KW-1185">Reference proteome</keyword>
<dbReference type="GO" id="GO:0004721">
    <property type="term" value="F:phosphoprotein phosphatase activity"/>
    <property type="evidence" value="ECO:0007669"/>
    <property type="project" value="TreeGrafter"/>
</dbReference>
<evidence type="ECO:0000256" key="10">
    <source>
        <dbReference type="ARBA" id="ARBA00022840"/>
    </source>
</evidence>
<sequence length="571" mass="65311">MKRKVMLFVIFTVLLCMSVTTVLFILITNNEYITSMEKELKYNNKLISGILQSTNLSPENININDKVKDKEYRLTIIKRNGKVIYDSVADAKTMENHNNRKEVIAARKKSYGISIRYSRTLRKNMLYVASSFHNGYVIRSSISLEMLKLLRTKYIKYYILTVLLVIIVTIIISLKLSYIITRPIKELENVTKKFSKGELDRRVRLRTKDEIGEFADTFNYMADTIQNALNDSQEKQNKLEAILRSMDSGVIAIDRNQKVIMINPYAEKIFGISKDSIGKQLMDVIRDIDVYNVLAIGKEDIYSEIKILWPQERVLRIRTADIVNASEHIGIVAVIQDITDMKKLENMRTEFVANVSHELKTPLTSIKGFAETLRYVNDDINKNKFLNIINDEADRLTRLINDILTLSDLEHHKEESEEIISVGDEIRNVYNLMKNAAKEKAIELKLEVSDECTIEGSEDRFKQMLINLVDNAIKYSEKGDVVTIGSEKKKEGCCIWVKDTGVGIAEDKIPRLFERFYRVDKARSRTKGGTGLGLAIVKHIVIGFKGAINVESEIGKGSKFIVVIPVIENKK</sequence>
<dbReference type="OrthoDB" id="9813151at2"/>
<dbReference type="Gene3D" id="3.30.450.20">
    <property type="entry name" value="PAS domain"/>
    <property type="match status" value="1"/>
</dbReference>
<evidence type="ECO:0000256" key="4">
    <source>
        <dbReference type="ARBA" id="ARBA00012438"/>
    </source>
</evidence>
<dbReference type="Pfam" id="PF00989">
    <property type="entry name" value="PAS"/>
    <property type="match status" value="1"/>
</dbReference>
<dbReference type="Pfam" id="PF00672">
    <property type="entry name" value="HAMP"/>
    <property type="match status" value="1"/>
</dbReference>
<dbReference type="SMART" id="SM00387">
    <property type="entry name" value="HATPase_c"/>
    <property type="match status" value="1"/>
</dbReference>
<dbReference type="SMART" id="SM00304">
    <property type="entry name" value="HAMP"/>
    <property type="match status" value="1"/>
</dbReference>
<dbReference type="InterPro" id="IPR005467">
    <property type="entry name" value="His_kinase_dom"/>
</dbReference>
<dbReference type="Pfam" id="PF02518">
    <property type="entry name" value="HATPase_c"/>
    <property type="match status" value="1"/>
</dbReference>
<dbReference type="CDD" id="cd00082">
    <property type="entry name" value="HisKA"/>
    <property type="match status" value="1"/>
</dbReference>
<dbReference type="CDD" id="cd00130">
    <property type="entry name" value="PAS"/>
    <property type="match status" value="1"/>
</dbReference>
<evidence type="ECO:0000256" key="13">
    <source>
        <dbReference type="SAM" id="Phobius"/>
    </source>
</evidence>
<keyword evidence="8" id="KW-0547">Nucleotide-binding</keyword>
<feature type="transmembrane region" description="Helical" evidence="13">
    <location>
        <begin position="157"/>
        <end position="180"/>
    </location>
</feature>
<evidence type="ECO:0000256" key="8">
    <source>
        <dbReference type="ARBA" id="ARBA00022741"/>
    </source>
</evidence>
<dbReference type="Proteomes" id="UP000190080">
    <property type="component" value="Unassembled WGS sequence"/>
</dbReference>
<dbReference type="PANTHER" id="PTHR45453">
    <property type="entry name" value="PHOSPHATE REGULON SENSOR PROTEIN PHOR"/>
    <property type="match status" value="1"/>
</dbReference>
<dbReference type="SMART" id="SM00388">
    <property type="entry name" value="HisKA"/>
    <property type="match status" value="1"/>
</dbReference>
<dbReference type="EMBL" id="MZGV01000050">
    <property type="protein sequence ID" value="OPJ59099.1"/>
    <property type="molecule type" value="Genomic_DNA"/>
</dbReference>
<dbReference type="Gene3D" id="6.10.340.10">
    <property type="match status" value="1"/>
</dbReference>
<evidence type="ECO:0000313" key="18">
    <source>
        <dbReference type="Proteomes" id="UP000190080"/>
    </source>
</evidence>
<reference evidence="17 18" key="1">
    <citation type="submission" date="2017-03" db="EMBL/GenBank/DDBJ databases">
        <title>Genome sequence of Clostridium oryzae DSM 28571.</title>
        <authorList>
            <person name="Poehlein A."/>
            <person name="Daniel R."/>
        </authorList>
    </citation>
    <scope>NUCLEOTIDE SEQUENCE [LARGE SCALE GENOMIC DNA]</scope>
    <source>
        <strain evidence="17 18">DSM 28571</strain>
    </source>
</reference>
<dbReference type="GO" id="GO:0005886">
    <property type="term" value="C:plasma membrane"/>
    <property type="evidence" value="ECO:0007669"/>
    <property type="project" value="UniProtKB-SubCell"/>
</dbReference>
<name>A0A1V4IGQ2_9CLOT</name>
<evidence type="ECO:0000256" key="12">
    <source>
        <dbReference type="ARBA" id="ARBA00023136"/>
    </source>
</evidence>
<dbReference type="PRINTS" id="PR00344">
    <property type="entry name" value="BCTRLSENSOR"/>
</dbReference>
<dbReference type="SMART" id="SM00091">
    <property type="entry name" value="PAS"/>
    <property type="match status" value="1"/>
</dbReference>
<comment type="caution">
    <text evidence="17">The sequence shown here is derived from an EMBL/GenBank/DDBJ whole genome shotgun (WGS) entry which is preliminary data.</text>
</comment>
<dbReference type="GO" id="GO:0000155">
    <property type="term" value="F:phosphorelay sensor kinase activity"/>
    <property type="evidence" value="ECO:0007669"/>
    <property type="project" value="InterPro"/>
</dbReference>
<keyword evidence="12 13" id="KW-0472">Membrane</keyword>
<dbReference type="FunFam" id="1.10.287.130:FF:000001">
    <property type="entry name" value="Two-component sensor histidine kinase"/>
    <property type="match status" value="1"/>
</dbReference>
<accession>A0A1V4IGQ2</accession>
<dbReference type="PROSITE" id="PS50109">
    <property type="entry name" value="HIS_KIN"/>
    <property type="match status" value="1"/>
</dbReference>
<dbReference type="PANTHER" id="PTHR45453:SF1">
    <property type="entry name" value="PHOSPHATE REGULON SENSOR PROTEIN PHOR"/>
    <property type="match status" value="1"/>
</dbReference>
<dbReference type="InterPro" id="IPR000014">
    <property type="entry name" value="PAS"/>
</dbReference>
<dbReference type="PROSITE" id="PS50112">
    <property type="entry name" value="PAS"/>
    <property type="match status" value="1"/>
</dbReference>
<keyword evidence="5" id="KW-1003">Cell membrane</keyword>
<feature type="domain" description="PAS" evidence="15">
    <location>
        <begin position="235"/>
        <end position="277"/>
    </location>
</feature>
<evidence type="ECO:0000256" key="9">
    <source>
        <dbReference type="ARBA" id="ARBA00022777"/>
    </source>
</evidence>
<dbReference type="InterPro" id="IPR003660">
    <property type="entry name" value="HAMP_dom"/>
</dbReference>
<keyword evidence="6" id="KW-0597">Phosphoprotein</keyword>
<dbReference type="SUPFAM" id="SSF158472">
    <property type="entry name" value="HAMP domain-like"/>
    <property type="match status" value="1"/>
</dbReference>
<gene>
    <name evidence="17" type="primary">phoR_12</name>
    <name evidence="17" type="ORF">CLORY_34280</name>
</gene>
<dbReference type="GO" id="GO:0045121">
    <property type="term" value="C:membrane raft"/>
    <property type="evidence" value="ECO:0007669"/>
    <property type="project" value="UniProtKB-SubCell"/>
</dbReference>
<dbReference type="FunFam" id="3.30.565.10:FF:000023">
    <property type="entry name" value="PAS domain-containing sensor histidine kinase"/>
    <property type="match status" value="1"/>
</dbReference>